<comment type="caution">
    <text evidence="4">The sequence shown here is derived from an EMBL/GenBank/DDBJ whole genome shotgun (WGS) entry which is preliminary data.</text>
</comment>
<name>A0A8T1KRE9_9STRA</name>
<evidence type="ECO:0000313" key="3">
    <source>
        <dbReference type="EMBL" id="KAG2924034.1"/>
    </source>
</evidence>
<dbReference type="Proteomes" id="UP000735874">
    <property type="component" value="Unassembled WGS sequence"/>
</dbReference>
<dbReference type="EMBL" id="RCMI01000231">
    <property type="protein sequence ID" value="KAG2924034.1"/>
    <property type="molecule type" value="Genomic_DNA"/>
</dbReference>
<feature type="region of interest" description="Disordered" evidence="1">
    <location>
        <begin position="1"/>
        <end position="22"/>
    </location>
</feature>
<dbReference type="Proteomes" id="UP000736787">
    <property type="component" value="Unassembled WGS sequence"/>
</dbReference>
<dbReference type="Proteomes" id="UP000697107">
    <property type="component" value="Unassembled WGS sequence"/>
</dbReference>
<dbReference type="Proteomes" id="UP000774804">
    <property type="component" value="Unassembled WGS sequence"/>
</dbReference>
<gene>
    <name evidence="2" type="ORF">PC113_g9816</name>
    <name evidence="3" type="ORF">PC115_g8764</name>
    <name evidence="4" type="ORF">PC117_g10255</name>
    <name evidence="5" type="ORF">PC118_g9071</name>
    <name evidence="6" type="ORF">PC129_g10497</name>
</gene>
<dbReference type="AlphaFoldDB" id="A0A8T1KRE9"/>
<reference evidence="4" key="1">
    <citation type="submission" date="2018-10" db="EMBL/GenBank/DDBJ databases">
        <title>Effector identification in a new, highly contiguous assembly of the strawberry crown rot pathogen Phytophthora cactorum.</title>
        <authorList>
            <person name="Armitage A.D."/>
            <person name="Nellist C.F."/>
            <person name="Bates H."/>
            <person name="Vickerstaff R.J."/>
            <person name="Harrison R.J."/>
        </authorList>
    </citation>
    <scope>NUCLEOTIDE SEQUENCE</scope>
    <source>
        <strain evidence="2">15-7</strain>
        <strain evidence="3">4032</strain>
        <strain evidence="4">4040</strain>
        <strain evidence="5">P415</strain>
        <strain evidence="6">P421</strain>
    </source>
</reference>
<protein>
    <submittedName>
        <fullName evidence="4">Uncharacterized protein</fullName>
    </submittedName>
</protein>
<dbReference type="EMBL" id="RCML01000242">
    <property type="protein sequence ID" value="KAG2984090.1"/>
    <property type="molecule type" value="Genomic_DNA"/>
</dbReference>
<proteinExistence type="predicted"/>
<sequence>MGRSSRTRQVTTAERSGNAQEISKEELERLGISCAGEDTTSGWANSEVNISQEPCLLNGDGSLMLNCTEDAIGASVEDVPLSLLPVNSATHVRGEGSGATGEAPDLVEVLEVGLRCW</sequence>
<evidence type="ECO:0000313" key="2">
    <source>
        <dbReference type="EMBL" id="KAG2858448.1"/>
    </source>
</evidence>
<evidence type="ECO:0000313" key="7">
    <source>
        <dbReference type="Proteomes" id="UP000736787"/>
    </source>
</evidence>
<evidence type="ECO:0000256" key="1">
    <source>
        <dbReference type="SAM" id="MobiDB-lite"/>
    </source>
</evidence>
<dbReference type="EMBL" id="RCMG01000252">
    <property type="protein sequence ID" value="KAG2858448.1"/>
    <property type="molecule type" value="Genomic_DNA"/>
</dbReference>
<dbReference type="Proteomes" id="UP000760860">
    <property type="component" value="Unassembled WGS sequence"/>
</dbReference>
<evidence type="ECO:0000313" key="5">
    <source>
        <dbReference type="EMBL" id="KAG2984090.1"/>
    </source>
</evidence>
<evidence type="ECO:0000313" key="6">
    <source>
        <dbReference type="EMBL" id="KAG3218701.1"/>
    </source>
</evidence>
<organism evidence="4 7">
    <name type="scientific">Phytophthora cactorum</name>
    <dbReference type="NCBI Taxonomy" id="29920"/>
    <lineage>
        <taxon>Eukaryota</taxon>
        <taxon>Sar</taxon>
        <taxon>Stramenopiles</taxon>
        <taxon>Oomycota</taxon>
        <taxon>Peronosporomycetes</taxon>
        <taxon>Peronosporales</taxon>
        <taxon>Peronosporaceae</taxon>
        <taxon>Phytophthora</taxon>
    </lineage>
</organism>
<feature type="compositionally biased region" description="Polar residues" evidence="1">
    <location>
        <begin position="7"/>
        <end position="21"/>
    </location>
</feature>
<evidence type="ECO:0000313" key="4">
    <source>
        <dbReference type="EMBL" id="KAG2941350.1"/>
    </source>
</evidence>
<dbReference type="EMBL" id="RCMV01000347">
    <property type="protein sequence ID" value="KAG3218701.1"/>
    <property type="molecule type" value="Genomic_DNA"/>
</dbReference>
<accession>A0A8T1KRE9</accession>
<dbReference type="EMBL" id="RCMK01000246">
    <property type="protein sequence ID" value="KAG2941350.1"/>
    <property type="molecule type" value="Genomic_DNA"/>
</dbReference>